<dbReference type="RefSeq" id="WP_190258758.1">
    <property type="nucleotide sequence ID" value="NZ_QFGA01000002.1"/>
</dbReference>
<evidence type="ECO:0000313" key="1">
    <source>
        <dbReference type="EMBL" id="TEB06156.1"/>
    </source>
</evidence>
<evidence type="ECO:0000313" key="2">
    <source>
        <dbReference type="Proteomes" id="UP000298324"/>
    </source>
</evidence>
<name>A0A4Y7RBF7_9FIRM</name>
<proteinExistence type="predicted"/>
<protein>
    <submittedName>
        <fullName evidence="1">Uncharacterized protein</fullName>
    </submittedName>
</protein>
<keyword evidence="2" id="KW-1185">Reference proteome</keyword>
<accession>A0A4Y7RBF7</accession>
<dbReference type="EMBL" id="QFGA01000002">
    <property type="protein sequence ID" value="TEB06156.1"/>
    <property type="molecule type" value="Genomic_DNA"/>
</dbReference>
<comment type="caution">
    <text evidence="1">The sequence shown here is derived from an EMBL/GenBank/DDBJ whole genome shotgun (WGS) entry which is preliminary data.</text>
</comment>
<dbReference type="AlphaFoldDB" id="A0A4Y7RBF7"/>
<sequence length="246" mass="28353">MYPQTHICFAEWITRTKGDPVTLGSILPDILSGGLFDHYESHSKGEEIYSFLKKHNTLLDFGKALLTHGFVPKGLDYYGDEKYLDFEKGYCFEKAKPFILETVEACNIPLSMGWWKAHNIVEMGIELLVSSRDFYSERFKSAFANRVLISEVNEMLHDLWKRNDIKLPYRVEKFAGLIEQDKADAESLAEKYRLQMFFKHKVEIDTKKVALLIEKAAASVDNELDEFFSTTGNLVKNNITSFIQRA</sequence>
<dbReference type="Proteomes" id="UP000298324">
    <property type="component" value="Unassembled WGS sequence"/>
</dbReference>
<gene>
    <name evidence="1" type="ORF">Psch_03199</name>
</gene>
<reference evidence="1 2" key="1">
    <citation type="journal article" date="2018" name="Environ. Microbiol.">
        <title>Novel energy conservation strategies and behaviour of Pelotomaculum schinkii driving syntrophic propionate catabolism.</title>
        <authorList>
            <person name="Hidalgo-Ahumada C.A.P."/>
            <person name="Nobu M.K."/>
            <person name="Narihiro T."/>
            <person name="Tamaki H."/>
            <person name="Liu W.T."/>
            <person name="Kamagata Y."/>
            <person name="Stams A.J.M."/>
            <person name="Imachi H."/>
            <person name="Sousa D.Z."/>
        </authorList>
    </citation>
    <scope>NUCLEOTIDE SEQUENCE [LARGE SCALE GENOMIC DNA]</scope>
    <source>
        <strain evidence="1 2">HH</strain>
    </source>
</reference>
<organism evidence="1 2">
    <name type="scientific">Pelotomaculum schinkii</name>
    <dbReference type="NCBI Taxonomy" id="78350"/>
    <lineage>
        <taxon>Bacteria</taxon>
        <taxon>Bacillati</taxon>
        <taxon>Bacillota</taxon>
        <taxon>Clostridia</taxon>
        <taxon>Eubacteriales</taxon>
        <taxon>Desulfotomaculaceae</taxon>
        <taxon>Pelotomaculum</taxon>
    </lineage>
</organism>